<dbReference type="PANTHER" id="PTHR11669">
    <property type="entry name" value="REPLICATION FACTOR C / DNA POLYMERASE III GAMMA-TAU SUBUNIT"/>
    <property type="match status" value="1"/>
</dbReference>
<dbReference type="Gene3D" id="3.40.50.300">
    <property type="entry name" value="P-loop containing nucleotide triphosphate hydrolases"/>
    <property type="match status" value="1"/>
</dbReference>
<reference evidence="7" key="1">
    <citation type="submission" date="2025-08" db="UniProtKB">
        <authorList>
            <consortium name="Ensembl"/>
        </authorList>
    </citation>
    <scope>IDENTIFICATION</scope>
</reference>
<dbReference type="InterPro" id="IPR003593">
    <property type="entry name" value="AAA+_ATPase"/>
</dbReference>
<dbReference type="GO" id="GO:0005524">
    <property type="term" value="F:ATP binding"/>
    <property type="evidence" value="ECO:0007669"/>
    <property type="project" value="UniProtKB-KW"/>
</dbReference>
<dbReference type="GO" id="GO:0005663">
    <property type="term" value="C:DNA replication factor C complex"/>
    <property type="evidence" value="ECO:0007669"/>
    <property type="project" value="TreeGrafter"/>
</dbReference>
<evidence type="ECO:0000259" key="6">
    <source>
        <dbReference type="SMART" id="SM00382"/>
    </source>
</evidence>
<evidence type="ECO:0000313" key="7">
    <source>
        <dbReference type="Ensembl" id="ENSNBRP00000015360.1"/>
    </source>
</evidence>
<evidence type="ECO:0000256" key="2">
    <source>
        <dbReference type="ARBA" id="ARBA00022705"/>
    </source>
</evidence>
<dbReference type="FunFam" id="3.40.50.300:FF:000952">
    <property type="entry name" value="Replication factor C subunit 2"/>
    <property type="match status" value="1"/>
</dbReference>
<evidence type="ECO:0000256" key="4">
    <source>
        <dbReference type="ARBA" id="ARBA00022840"/>
    </source>
</evidence>
<keyword evidence="8" id="KW-1185">Reference proteome</keyword>
<dbReference type="SMART" id="SM00382">
    <property type="entry name" value="AAA"/>
    <property type="match status" value="1"/>
</dbReference>
<accession>A0A3Q4GZB3</accession>
<keyword evidence="5" id="KW-1133">Transmembrane helix</keyword>
<proteinExistence type="inferred from homology"/>
<feature type="domain" description="AAA+ ATPase" evidence="6">
    <location>
        <begin position="65"/>
        <end position="198"/>
    </location>
</feature>
<dbReference type="Bgee" id="ENSNBRG00000011864">
    <property type="expression patterns" value="Expressed in testis and 7 other cell types or tissues"/>
</dbReference>
<evidence type="ECO:0000256" key="1">
    <source>
        <dbReference type="ARBA" id="ARBA00005378"/>
    </source>
</evidence>
<comment type="similarity">
    <text evidence="1">Belongs to the activator 1 small subunits family.</text>
</comment>
<evidence type="ECO:0000313" key="8">
    <source>
        <dbReference type="Proteomes" id="UP000261580"/>
    </source>
</evidence>
<dbReference type="GeneTree" id="ENSGT00550000074917"/>
<sequence>MQAFLKGATVQAARPQKDKAVAGPSAEKKAKAVPWVEKYRPKCVDEVAFQEEVVAVLKKSLEGADLPNLLFYGPPGTGKTSTILAAARELYGPQLYRQRVLELNASDERGIQVVRDKVKNFAQLTVAGTRPDGKSCPPFKIIILDEADSMTAPAQAALRRTMEKESRTTRFCLICNYISRSHVLFIFPATRCHQSPSELHLCLFCFFVGFFVLLTSLLGACSATKGARNTTEGRAGLL</sequence>
<protein>
    <submittedName>
        <fullName evidence="7">Replication factor C (activator 1) 4</fullName>
    </submittedName>
</protein>
<reference evidence="7" key="2">
    <citation type="submission" date="2025-09" db="UniProtKB">
        <authorList>
            <consortium name="Ensembl"/>
        </authorList>
    </citation>
    <scope>IDENTIFICATION</scope>
</reference>
<dbReference type="CDD" id="cd00009">
    <property type="entry name" value="AAA"/>
    <property type="match status" value="1"/>
</dbReference>
<dbReference type="InterPro" id="IPR003959">
    <property type="entry name" value="ATPase_AAA_core"/>
</dbReference>
<dbReference type="GO" id="GO:0016887">
    <property type="term" value="F:ATP hydrolysis activity"/>
    <property type="evidence" value="ECO:0007669"/>
    <property type="project" value="InterPro"/>
</dbReference>
<dbReference type="GO" id="GO:0003689">
    <property type="term" value="F:DNA clamp loader activity"/>
    <property type="evidence" value="ECO:0007669"/>
    <property type="project" value="TreeGrafter"/>
</dbReference>
<dbReference type="PANTHER" id="PTHR11669:SF20">
    <property type="entry name" value="REPLICATION FACTOR C SUBUNIT 4"/>
    <property type="match status" value="1"/>
</dbReference>
<dbReference type="Proteomes" id="UP000261580">
    <property type="component" value="Unassembled WGS sequence"/>
</dbReference>
<dbReference type="Pfam" id="PF00004">
    <property type="entry name" value="AAA"/>
    <property type="match status" value="1"/>
</dbReference>
<evidence type="ECO:0000256" key="5">
    <source>
        <dbReference type="SAM" id="Phobius"/>
    </source>
</evidence>
<name>A0A3Q4GZB3_NEOBR</name>
<keyword evidence="4" id="KW-0067">ATP-binding</keyword>
<feature type="transmembrane region" description="Helical" evidence="5">
    <location>
        <begin position="201"/>
        <end position="220"/>
    </location>
</feature>
<dbReference type="AlphaFoldDB" id="A0A3Q4GZB3"/>
<dbReference type="SUPFAM" id="SSF52540">
    <property type="entry name" value="P-loop containing nucleoside triphosphate hydrolases"/>
    <property type="match status" value="1"/>
</dbReference>
<keyword evidence="2" id="KW-0235">DNA replication</keyword>
<dbReference type="InterPro" id="IPR050238">
    <property type="entry name" value="DNA_Rep/Repair_Clamp_Loader"/>
</dbReference>
<keyword evidence="5" id="KW-0812">Transmembrane</keyword>
<dbReference type="GO" id="GO:0006281">
    <property type="term" value="P:DNA repair"/>
    <property type="evidence" value="ECO:0007669"/>
    <property type="project" value="TreeGrafter"/>
</dbReference>
<keyword evidence="5" id="KW-0472">Membrane</keyword>
<dbReference type="InterPro" id="IPR027417">
    <property type="entry name" value="P-loop_NTPase"/>
</dbReference>
<keyword evidence="3" id="KW-0547">Nucleotide-binding</keyword>
<dbReference type="GO" id="GO:0005634">
    <property type="term" value="C:nucleus"/>
    <property type="evidence" value="ECO:0007669"/>
    <property type="project" value="TreeGrafter"/>
</dbReference>
<dbReference type="Ensembl" id="ENSNBRT00000015781.1">
    <property type="protein sequence ID" value="ENSNBRP00000015360.1"/>
    <property type="gene ID" value="ENSNBRG00000011864.1"/>
</dbReference>
<evidence type="ECO:0000256" key="3">
    <source>
        <dbReference type="ARBA" id="ARBA00022741"/>
    </source>
</evidence>
<dbReference type="GO" id="GO:0006261">
    <property type="term" value="P:DNA-templated DNA replication"/>
    <property type="evidence" value="ECO:0007669"/>
    <property type="project" value="TreeGrafter"/>
</dbReference>
<organism evidence="7 8">
    <name type="scientific">Neolamprologus brichardi</name>
    <name type="common">Fairy cichlid</name>
    <name type="synonym">Lamprologus brichardi</name>
    <dbReference type="NCBI Taxonomy" id="32507"/>
    <lineage>
        <taxon>Eukaryota</taxon>
        <taxon>Metazoa</taxon>
        <taxon>Chordata</taxon>
        <taxon>Craniata</taxon>
        <taxon>Vertebrata</taxon>
        <taxon>Euteleostomi</taxon>
        <taxon>Actinopterygii</taxon>
        <taxon>Neopterygii</taxon>
        <taxon>Teleostei</taxon>
        <taxon>Neoteleostei</taxon>
        <taxon>Acanthomorphata</taxon>
        <taxon>Ovalentaria</taxon>
        <taxon>Cichlomorphae</taxon>
        <taxon>Cichliformes</taxon>
        <taxon>Cichlidae</taxon>
        <taxon>African cichlids</taxon>
        <taxon>Pseudocrenilabrinae</taxon>
        <taxon>Lamprologini</taxon>
        <taxon>Neolamprologus</taxon>
    </lineage>
</organism>